<protein>
    <submittedName>
        <fullName evidence="2">Uncharacterized protein</fullName>
    </submittedName>
</protein>
<evidence type="ECO:0000256" key="1">
    <source>
        <dbReference type="SAM" id="Phobius"/>
    </source>
</evidence>
<keyword evidence="3" id="KW-1185">Reference proteome</keyword>
<evidence type="ECO:0000313" key="2">
    <source>
        <dbReference type="EMBL" id="TQE43916.1"/>
    </source>
</evidence>
<comment type="caution">
    <text evidence="2">The sequence shown here is derived from an EMBL/GenBank/DDBJ whole genome shotgun (WGS) entry which is preliminary data.</text>
</comment>
<accession>A0A540R848</accession>
<feature type="transmembrane region" description="Helical" evidence="1">
    <location>
        <begin position="37"/>
        <end position="61"/>
    </location>
</feature>
<evidence type="ECO:0000313" key="3">
    <source>
        <dbReference type="Proteomes" id="UP000318080"/>
    </source>
</evidence>
<gene>
    <name evidence="2" type="ORF">EJK80_05145</name>
</gene>
<dbReference type="Proteomes" id="UP000318080">
    <property type="component" value="Unassembled WGS sequence"/>
</dbReference>
<proteinExistence type="predicted"/>
<feature type="transmembrane region" description="Helical" evidence="1">
    <location>
        <begin position="6"/>
        <end position="25"/>
    </location>
</feature>
<keyword evidence="1" id="KW-0812">Transmembrane</keyword>
<dbReference type="EMBL" id="VHIR01000005">
    <property type="protein sequence ID" value="TQE43916.1"/>
    <property type="molecule type" value="Genomic_DNA"/>
</dbReference>
<keyword evidence="1" id="KW-0472">Membrane</keyword>
<name>A0A540R848_9CORY</name>
<dbReference type="GeneID" id="79852160"/>
<dbReference type="RefSeq" id="WP_066492574.1">
    <property type="nucleotide sequence ID" value="NZ_DYVA01000052.1"/>
</dbReference>
<dbReference type="AlphaFoldDB" id="A0A540R848"/>
<organism evidence="2 3">
    <name type="scientific">Corynebacterium phoceense</name>
    <dbReference type="NCBI Taxonomy" id="1686286"/>
    <lineage>
        <taxon>Bacteria</taxon>
        <taxon>Bacillati</taxon>
        <taxon>Actinomycetota</taxon>
        <taxon>Actinomycetes</taxon>
        <taxon>Mycobacteriales</taxon>
        <taxon>Corynebacteriaceae</taxon>
        <taxon>Corynebacterium</taxon>
    </lineage>
</organism>
<keyword evidence="1" id="KW-1133">Transmembrane helix</keyword>
<reference evidence="2 3" key="1">
    <citation type="submission" date="2019-06" db="EMBL/GenBank/DDBJ databases">
        <title>Draft genome of C. phoceense Strain 272.</title>
        <authorList>
            <person name="Pacheco L.G.C."/>
            <person name="Barberis C.M."/>
            <person name="Almuzara M.N."/>
            <person name="Traglia G.M."/>
            <person name="Santos C.S."/>
            <person name="Rocha D.J.P.G."/>
            <person name="Aguiar E.R.G.R."/>
            <person name="Vay C.A."/>
        </authorList>
    </citation>
    <scope>NUCLEOTIDE SEQUENCE [LARGE SCALE GENOMIC DNA]</scope>
    <source>
        <strain evidence="2 3">272</strain>
    </source>
</reference>
<dbReference type="STRING" id="1686286.GCA_900092335_00849"/>
<sequence>MTFTIVGIVSIVIGFCCVMGAYYTFQKGEPGSNRTVPIVLGLLALVFLTIIPAGTAVFFAAPGGQQLP</sequence>